<gene>
    <name evidence="1" type="ORF">H8L32_25815</name>
</gene>
<sequence length="271" mass="30170">MAWKDAYQYVGKILGRQDADQQNPQDRHAESGRQDAALPLGARLGSVVNLQRTPLIRAISQGSLIVMPDEAETRIVAISRVQLPVSGKMYRYYLNADAEGGEKFLQLYCDADDQLQELLYCSHLTRVIPETVEDQQAFLGENGSGLGDRSYSLWRQQLADIGWDEDTLDAAFADADSLLYERDMGDPGLEFVAPVKGMETRIDDAGGQHGLQQEVVFMPYRRNLAPEGGQTELLLISTEILRSKDGDATQRGIHVDFMIALPLEAERLLVQ</sequence>
<protein>
    <submittedName>
        <fullName evidence="1">DUF2491 family protein</fullName>
    </submittedName>
</protein>
<accession>A0ABR6ZYF5</accession>
<dbReference type="EMBL" id="JACOGF010000021">
    <property type="protein sequence ID" value="MBC3920908.1"/>
    <property type="molecule type" value="Genomic_DNA"/>
</dbReference>
<proteinExistence type="predicted"/>
<dbReference type="Proteomes" id="UP000650424">
    <property type="component" value="Unassembled WGS sequence"/>
</dbReference>
<dbReference type="RefSeq" id="WP_186950745.1">
    <property type="nucleotide sequence ID" value="NZ_JACOGF010000021.1"/>
</dbReference>
<keyword evidence="2" id="KW-1185">Reference proteome</keyword>
<dbReference type="Pfam" id="PF10679">
    <property type="entry name" value="DUF2491"/>
    <property type="match status" value="1"/>
</dbReference>
<reference evidence="1 2" key="1">
    <citation type="submission" date="2020-08" db="EMBL/GenBank/DDBJ databases">
        <title>Novel species isolated from subtropical streams in China.</title>
        <authorList>
            <person name="Lu H."/>
        </authorList>
    </citation>
    <scope>NUCLEOTIDE SEQUENCE [LARGE SCALE GENOMIC DNA]</scope>
    <source>
        <strain evidence="1 2">CY18W</strain>
    </source>
</reference>
<dbReference type="InterPro" id="IPR019621">
    <property type="entry name" value="DUF2491"/>
</dbReference>
<name>A0ABR6ZYF5_9BURK</name>
<evidence type="ECO:0000313" key="2">
    <source>
        <dbReference type="Proteomes" id="UP000650424"/>
    </source>
</evidence>
<organism evidence="1 2">
    <name type="scientific">Undibacterium hunanense</name>
    <dbReference type="NCBI Taxonomy" id="2762292"/>
    <lineage>
        <taxon>Bacteria</taxon>
        <taxon>Pseudomonadati</taxon>
        <taxon>Pseudomonadota</taxon>
        <taxon>Betaproteobacteria</taxon>
        <taxon>Burkholderiales</taxon>
        <taxon>Oxalobacteraceae</taxon>
        <taxon>Undibacterium</taxon>
    </lineage>
</organism>
<comment type="caution">
    <text evidence="1">The sequence shown here is derived from an EMBL/GenBank/DDBJ whole genome shotgun (WGS) entry which is preliminary data.</text>
</comment>
<evidence type="ECO:0000313" key="1">
    <source>
        <dbReference type="EMBL" id="MBC3920908.1"/>
    </source>
</evidence>